<comment type="subcellular location">
    <subcellularLocation>
        <location evidence="1">Membrane</location>
        <topology evidence="1">Multi-pass membrane protein</topology>
    </subcellularLocation>
</comment>
<evidence type="ECO:0000256" key="1">
    <source>
        <dbReference type="ARBA" id="ARBA00004141"/>
    </source>
</evidence>
<dbReference type="PROSITE" id="PS51257">
    <property type="entry name" value="PROKAR_LIPOPROTEIN"/>
    <property type="match status" value="1"/>
</dbReference>
<dbReference type="Pfam" id="PF00083">
    <property type="entry name" value="Sugar_tr"/>
    <property type="match status" value="1"/>
</dbReference>
<keyword evidence="4 9" id="KW-0812">Transmembrane</keyword>
<dbReference type="OrthoDB" id="508119at2759"/>
<feature type="transmembrane region" description="Helical" evidence="9">
    <location>
        <begin position="289"/>
        <end position="310"/>
    </location>
</feature>
<dbReference type="Proteomes" id="UP000094565">
    <property type="component" value="Chromosome 2"/>
</dbReference>
<dbReference type="NCBIfam" id="TIGR00879">
    <property type="entry name" value="SP"/>
    <property type="match status" value="1"/>
</dbReference>
<feature type="transmembrane region" description="Helical" evidence="9">
    <location>
        <begin position="194"/>
        <end position="215"/>
    </location>
</feature>
<dbReference type="PANTHER" id="PTHR48022">
    <property type="entry name" value="PLASTIDIC GLUCOSE TRANSPORTER 4"/>
    <property type="match status" value="1"/>
</dbReference>
<dbReference type="PANTHER" id="PTHR48022:SF8">
    <property type="entry name" value="MAJOR FACILITATOR SUPERFAMILY (MFS) PROFILE DOMAIN-CONTAINING PROTEIN-RELATED"/>
    <property type="match status" value="1"/>
</dbReference>
<dbReference type="GO" id="GO:0016020">
    <property type="term" value="C:membrane"/>
    <property type="evidence" value="ECO:0007669"/>
    <property type="project" value="UniProtKB-SubCell"/>
</dbReference>
<feature type="transmembrane region" description="Helical" evidence="9">
    <location>
        <begin position="21"/>
        <end position="38"/>
    </location>
</feature>
<dbReference type="PRINTS" id="PR00171">
    <property type="entry name" value="SUGRTRNSPORT"/>
</dbReference>
<dbReference type="InterPro" id="IPR050360">
    <property type="entry name" value="MFS_Sugar_Transporters"/>
</dbReference>
<feature type="transmembrane region" description="Helical" evidence="9">
    <location>
        <begin position="394"/>
        <end position="413"/>
    </location>
</feature>
<dbReference type="InterPro" id="IPR003663">
    <property type="entry name" value="Sugar/inositol_transpt"/>
</dbReference>
<dbReference type="EMBL" id="CP014585">
    <property type="protein sequence ID" value="ANZ74943.1"/>
    <property type="molecule type" value="Genomic_DNA"/>
</dbReference>
<evidence type="ECO:0000256" key="6">
    <source>
        <dbReference type="ARBA" id="ARBA00023136"/>
    </source>
</evidence>
<sequence length="576" mass="63183">MSFFHKFYNAGDAPPQIFNKTLYLAVFIFGVLGCARGYDEGYIGGIEAKAPFQRQFGLDDPTKSEAELANLRSNIAAMVQLGSIGGCLLAMYLVDKFGRIRTLQGVCVGWIVGSIIQITSKNVGQLYAGRLIEGLSIGQTVVIGPCYMSEIAPKNIRGLCTCIFAGAVYFGSMLSNFINYGCALHLPTDSPKQWIVPTAIKIVIAGLLAIGSFLCHESPRWLVKQGLTDKSGIVLSKIRHLPPNHPYILCEVSDIQEQVYVEDEETQSVSKLHVFKELIMVKSIRYRMVLALSAQVLSQWSFAGSITVYFPELVALAGVRGTDRLLYSSILGVVKLTSAYLGAFFVIDLLGRKRALYIGISIQMFATLYFATFLQIVPDAIDDDVLLTGSRSRAGLGALAMLYIAGVGWTLGWNSIQYLINAEMLPLRVRNTGTAIIMAFHFANQYGNTKALPSMLISLTPAGTFFFGVGVLVLGLLWAFFFLPEIAGRSLESMEDLFNLPWYLIGRRGAELCPDNSGIAHVKEAESGELDIKHDDEFVENASDQSMEDTLTSKEKKSKGKSLCNQEFIPKIPPCA</sequence>
<feature type="transmembrane region" description="Helical" evidence="9">
    <location>
        <begin position="325"/>
        <end position="347"/>
    </location>
</feature>
<keyword evidence="5 9" id="KW-1133">Transmembrane helix</keyword>
<evidence type="ECO:0000256" key="3">
    <source>
        <dbReference type="ARBA" id="ARBA00022448"/>
    </source>
</evidence>
<dbReference type="InterPro" id="IPR005828">
    <property type="entry name" value="MFS_sugar_transport-like"/>
</dbReference>
<feature type="transmembrane region" description="Helical" evidence="9">
    <location>
        <begin position="463"/>
        <end position="483"/>
    </location>
</feature>
<dbReference type="FunFam" id="1.20.1250.20:FF:000313">
    <property type="entry name" value="MFS quinate transporter"/>
    <property type="match status" value="1"/>
</dbReference>
<dbReference type="PROSITE" id="PS50850">
    <property type="entry name" value="MFS"/>
    <property type="match status" value="1"/>
</dbReference>
<dbReference type="InterPro" id="IPR020846">
    <property type="entry name" value="MFS_dom"/>
</dbReference>
<feature type="transmembrane region" description="Helical" evidence="9">
    <location>
        <begin position="156"/>
        <end position="174"/>
    </location>
</feature>
<evidence type="ECO:0000259" key="10">
    <source>
        <dbReference type="PROSITE" id="PS50850"/>
    </source>
</evidence>
<evidence type="ECO:0000256" key="7">
    <source>
        <dbReference type="RuleBase" id="RU003346"/>
    </source>
</evidence>
<feature type="transmembrane region" description="Helical" evidence="9">
    <location>
        <begin position="425"/>
        <end position="443"/>
    </location>
</feature>
<evidence type="ECO:0000313" key="12">
    <source>
        <dbReference type="Proteomes" id="UP000094565"/>
    </source>
</evidence>
<feature type="region of interest" description="Disordered" evidence="8">
    <location>
        <begin position="542"/>
        <end position="562"/>
    </location>
</feature>
<dbReference type="GO" id="GO:0005351">
    <property type="term" value="F:carbohydrate:proton symporter activity"/>
    <property type="evidence" value="ECO:0007669"/>
    <property type="project" value="TreeGrafter"/>
</dbReference>
<name>A0A1B2JA91_PICPA</name>
<keyword evidence="12" id="KW-1185">Reference proteome</keyword>
<feature type="transmembrane region" description="Helical" evidence="9">
    <location>
        <begin position="354"/>
        <end position="374"/>
    </location>
</feature>
<proteinExistence type="inferred from homology"/>
<dbReference type="InterPro" id="IPR036259">
    <property type="entry name" value="MFS_trans_sf"/>
</dbReference>
<organism evidence="11 12">
    <name type="scientific">Komagataella pastoris</name>
    <name type="common">Yeast</name>
    <name type="synonym">Pichia pastoris</name>
    <dbReference type="NCBI Taxonomy" id="4922"/>
    <lineage>
        <taxon>Eukaryota</taxon>
        <taxon>Fungi</taxon>
        <taxon>Dikarya</taxon>
        <taxon>Ascomycota</taxon>
        <taxon>Saccharomycotina</taxon>
        <taxon>Pichiomycetes</taxon>
        <taxon>Pichiales</taxon>
        <taxon>Pichiaceae</taxon>
        <taxon>Komagataella</taxon>
    </lineage>
</organism>
<feature type="domain" description="Major facilitator superfamily (MFS) profile" evidence="10">
    <location>
        <begin position="25"/>
        <end position="487"/>
    </location>
</feature>
<evidence type="ECO:0000256" key="4">
    <source>
        <dbReference type="ARBA" id="ARBA00022692"/>
    </source>
</evidence>
<evidence type="ECO:0000313" key="11">
    <source>
        <dbReference type="EMBL" id="ANZ74943.1"/>
    </source>
</evidence>
<gene>
    <name evidence="11" type="ORF">ATY40_BA7503328</name>
</gene>
<dbReference type="PROSITE" id="PS00217">
    <property type="entry name" value="SUGAR_TRANSPORT_2"/>
    <property type="match status" value="1"/>
</dbReference>
<accession>A0A1B2JA91</accession>
<evidence type="ECO:0000256" key="9">
    <source>
        <dbReference type="SAM" id="Phobius"/>
    </source>
</evidence>
<protein>
    <submittedName>
        <fullName evidence="11">BA75_03328T0</fullName>
    </submittedName>
</protein>
<evidence type="ECO:0000256" key="2">
    <source>
        <dbReference type="ARBA" id="ARBA00010992"/>
    </source>
</evidence>
<dbReference type="InterPro" id="IPR005829">
    <property type="entry name" value="Sugar_transporter_CS"/>
</dbReference>
<evidence type="ECO:0000256" key="8">
    <source>
        <dbReference type="SAM" id="MobiDB-lite"/>
    </source>
</evidence>
<keyword evidence="6 9" id="KW-0472">Membrane</keyword>
<keyword evidence="3 7" id="KW-0813">Transport</keyword>
<feature type="transmembrane region" description="Helical" evidence="9">
    <location>
        <begin position="75"/>
        <end position="94"/>
    </location>
</feature>
<dbReference type="AlphaFoldDB" id="A0A1B2JA91"/>
<comment type="similarity">
    <text evidence="2 7">Belongs to the major facilitator superfamily. Sugar transporter (TC 2.A.1.1) family.</text>
</comment>
<dbReference type="Gene3D" id="1.20.1250.20">
    <property type="entry name" value="MFS general substrate transporter like domains"/>
    <property type="match status" value="1"/>
</dbReference>
<dbReference type="SUPFAM" id="SSF103473">
    <property type="entry name" value="MFS general substrate transporter"/>
    <property type="match status" value="1"/>
</dbReference>
<evidence type="ECO:0000256" key="5">
    <source>
        <dbReference type="ARBA" id="ARBA00022989"/>
    </source>
</evidence>
<reference evidence="11 12" key="1">
    <citation type="submission" date="2016-02" db="EMBL/GenBank/DDBJ databases">
        <title>Comparative genomic and transcriptomic foundation for Pichia pastoris.</title>
        <authorList>
            <person name="Love K.R."/>
            <person name="Shah K.A."/>
            <person name="Whittaker C.A."/>
            <person name="Wu J."/>
            <person name="Bartlett M.C."/>
            <person name="Ma D."/>
            <person name="Leeson R.L."/>
            <person name="Priest M."/>
            <person name="Young S.K."/>
            <person name="Love J.C."/>
        </authorList>
    </citation>
    <scope>NUCLEOTIDE SEQUENCE [LARGE SCALE GENOMIC DNA]</scope>
    <source>
        <strain evidence="11 12">ATCC 28485</strain>
    </source>
</reference>
<dbReference type="PROSITE" id="PS00216">
    <property type="entry name" value="SUGAR_TRANSPORT_1"/>
    <property type="match status" value="1"/>
</dbReference>